<dbReference type="Pfam" id="PF07758">
    <property type="entry name" value="DUF1614"/>
    <property type="match status" value="1"/>
</dbReference>
<gene>
    <name evidence="2" type="ORF">SAMN05660836_00766</name>
</gene>
<accession>A0A1I4S583</accession>
<organism evidence="2 3">
    <name type="scientific">Thermodesulforhabdus norvegica</name>
    <dbReference type="NCBI Taxonomy" id="39841"/>
    <lineage>
        <taxon>Bacteria</taxon>
        <taxon>Pseudomonadati</taxon>
        <taxon>Thermodesulfobacteriota</taxon>
        <taxon>Syntrophobacteria</taxon>
        <taxon>Syntrophobacterales</taxon>
        <taxon>Thermodesulforhabdaceae</taxon>
        <taxon>Thermodesulforhabdus</taxon>
    </lineage>
</organism>
<keyword evidence="1" id="KW-0472">Membrane</keyword>
<keyword evidence="3" id="KW-1185">Reference proteome</keyword>
<feature type="transmembrane region" description="Helical" evidence="1">
    <location>
        <begin position="120"/>
        <end position="138"/>
    </location>
</feature>
<dbReference type="EMBL" id="FOUU01000002">
    <property type="protein sequence ID" value="SFM59657.1"/>
    <property type="molecule type" value="Genomic_DNA"/>
</dbReference>
<dbReference type="OrthoDB" id="9782559at2"/>
<reference evidence="2 3" key="1">
    <citation type="submission" date="2016-10" db="EMBL/GenBank/DDBJ databases">
        <authorList>
            <person name="de Groot N.N."/>
        </authorList>
    </citation>
    <scope>NUCLEOTIDE SEQUENCE [LARGE SCALE GENOMIC DNA]</scope>
    <source>
        <strain evidence="2 3">DSM 9990</strain>
    </source>
</reference>
<evidence type="ECO:0000313" key="2">
    <source>
        <dbReference type="EMBL" id="SFM59657.1"/>
    </source>
</evidence>
<feature type="transmembrane region" description="Helical" evidence="1">
    <location>
        <begin position="7"/>
        <end position="32"/>
    </location>
</feature>
<keyword evidence="1" id="KW-1133">Transmembrane helix</keyword>
<keyword evidence="1" id="KW-0812">Transmembrane</keyword>
<dbReference type="Proteomes" id="UP000199611">
    <property type="component" value="Unassembled WGS sequence"/>
</dbReference>
<name>A0A1I4S583_9BACT</name>
<proteinExistence type="predicted"/>
<feature type="transmembrane region" description="Helical" evidence="1">
    <location>
        <begin position="201"/>
        <end position="223"/>
    </location>
</feature>
<feature type="transmembrane region" description="Helical" evidence="1">
    <location>
        <begin position="95"/>
        <end position="114"/>
    </location>
</feature>
<feature type="transmembrane region" description="Helical" evidence="1">
    <location>
        <begin position="145"/>
        <end position="166"/>
    </location>
</feature>
<evidence type="ECO:0000313" key="3">
    <source>
        <dbReference type="Proteomes" id="UP000199611"/>
    </source>
</evidence>
<dbReference type="STRING" id="39841.SAMN05660836_00766"/>
<dbReference type="InterPro" id="IPR011672">
    <property type="entry name" value="DUF1614"/>
</dbReference>
<feature type="transmembrane region" description="Helical" evidence="1">
    <location>
        <begin position="172"/>
        <end position="189"/>
    </location>
</feature>
<feature type="transmembrane region" description="Helical" evidence="1">
    <location>
        <begin position="44"/>
        <end position="62"/>
    </location>
</feature>
<dbReference type="AlphaFoldDB" id="A0A1I4S583"/>
<dbReference type="RefSeq" id="WP_093393618.1">
    <property type="nucleotide sequence ID" value="NZ_FOUU01000002.1"/>
</dbReference>
<sequence>MLFFPPFLFLFFIIFLFLLFLLFVFVKWGIITIAFSKLGIPPDMLFLLLLLSMLGSMINIPIRRVRVADHVPEFDIITFFGIRYRPPRWFYEREMIIAVNVGGAVIPVLLSLHLWLQSPVFFRTLIAVIIVTAVVHKMARPIPGIGIATPMLIPPLVAAIVALILAPDWAPGTAYIGGTLGTLIGADILNLKRIQELRAPVVSIGGAGTFDGIFLTGVIAVLLA</sequence>
<protein>
    <submittedName>
        <fullName evidence="2">Uncharacterized membrane protein</fullName>
    </submittedName>
</protein>
<evidence type="ECO:0000256" key="1">
    <source>
        <dbReference type="SAM" id="Phobius"/>
    </source>
</evidence>